<dbReference type="EMBL" id="LCEB01000022">
    <property type="protein sequence ID" value="KKS64614.1"/>
    <property type="molecule type" value="Genomic_DNA"/>
</dbReference>
<evidence type="ECO:0000313" key="2">
    <source>
        <dbReference type="Proteomes" id="UP000034135"/>
    </source>
</evidence>
<dbReference type="Proteomes" id="UP000034135">
    <property type="component" value="Unassembled WGS sequence"/>
</dbReference>
<gene>
    <name evidence="1" type="ORF">UV33_C0022G0007</name>
</gene>
<protein>
    <submittedName>
        <fullName evidence="1">Uncharacterized protein</fullName>
    </submittedName>
</protein>
<sequence>MTERPQQSTPESEPESKPTRLLIEHDNGKIIYLEGKDLDKYLGDIDNVLMRVQLTRQYTLPDKFMQVEWKKIDPSEVEIDPSEVGKLFEPQTAQVSNNELVPE</sequence>
<dbReference type="AlphaFoldDB" id="A0A0G1AUJ4"/>
<name>A0A0G1AUJ4_9BACT</name>
<accession>A0A0G1AUJ4</accession>
<reference evidence="1 2" key="1">
    <citation type="journal article" date="2015" name="Nature">
        <title>rRNA introns, odd ribosomes, and small enigmatic genomes across a large radiation of phyla.</title>
        <authorList>
            <person name="Brown C.T."/>
            <person name="Hug L.A."/>
            <person name="Thomas B.C."/>
            <person name="Sharon I."/>
            <person name="Castelle C.J."/>
            <person name="Singh A."/>
            <person name="Wilkins M.J."/>
            <person name="Williams K.H."/>
            <person name="Banfield J.F."/>
        </authorList>
    </citation>
    <scope>NUCLEOTIDE SEQUENCE [LARGE SCALE GENOMIC DNA]</scope>
</reference>
<evidence type="ECO:0000313" key="1">
    <source>
        <dbReference type="EMBL" id="KKS64614.1"/>
    </source>
</evidence>
<comment type="caution">
    <text evidence="1">The sequence shown here is derived from an EMBL/GenBank/DDBJ whole genome shotgun (WGS) entry which is preliminary data.</text>
</comment>
<proteinExistence type="predicted"/>
<organism evidence="1 2">
    <name type="scientific">Candidatus Daviesbacteria bacterium GW2011_GWA1_42_6</name>
    <dbReference type="NCBI Taxonomy" id="1618420"/>
    <lineage>
        <taxon>Bacteria</taxon>
        <taxon>Candidatus Daviesiibacteriota</taxon>
    </lineage>
</organism>